<dbReference type="OrthoDB" id="408631at2759"/>
<dbReference type="PROSITE" id="PS00941">
    <property type="entry name" value="CARBOXYLESTERASE_B_2"/>
    <property type="match status" value="1"/>
</dbReference>
<reference evidence="2" key="1">
    <citation type="submission" date="2021-03" db="EMBL/GenBank/DDBJ databases">
        <authorList>
            <person name="Tagirdzhanova G."/>
        </authorList>
    </citation>
    <scope>NUCLEOTIDE SEQUENCE</scope>
</reference>
<comment type="caution">
    <text evidence="2">The sequence shown here is derived from an EMBL/GenBank/DDBJ whole genome shotgun (WGS) entry which is preliminary data.</text>
</comment>
<dbReference type="Proteomes" id="UP000664169">
    <property type="component" value="Unassembled WGS sequence"/>
</dbReference>
<feature type="domain" description="Carboxylesterase type B" evidence="1">
    <location>
        <begin position="44"/>
        <end position="538"/>
    </location>
</feature>
<gene>
    <name evidence="2" type="ORF">GOMPHAMPRED_003076</name>
</gene>
<protein>
    <recommendedName>
        <fullName evidence="1">Carboxylesterase type B domain-containing protein</fullName>
    </recommendedName>
</protein>
<dbReference type="AlphaFoldDB" id="A0A8H3EGI0"/>
<dbReference type="Pfam" id="PF00135">
    <property type="entry name" value="COesterase"/>
    <property type="match status" value="1"/>
</dbReference>
<dbReference type="SUPFAM" id="SSF53474">
    <property type="entry name" value="alpha/beta-Hydrolases"/>
    <property type="match status" value="1"/>
</dbReference>
<dbReference type="EMBL" id="CAJPDQ010000002">
    <property type="protein sequence ID" value="CAF9905205.1"/>
    <property type="molecule type" value="Genomic_DNA"/>
</dbReference>
<dbReference type="Gene3D" id="3.40.50.1820">
    <property type="entry name" value="alpha/beta hydrolase"/>
    <property type="match status" value="1"/>
</dbReference>
<evidence type="ECO:0000259" key="1">
    <source>
        <dbReference type="Pfam" id="PF00135"/>
    </source>
</evidence>
<dbReference type="PANTHER" id="PTHR11559">
    <property type="entry name" value="CARBOXYLESTERASE"/>
    <property type="match status" value="1"/>
</dbReference>
<name>A0A8H3EGI0_9LECA</name>
<evidence type="ECO:0000313" key="3">
    <source>
        <dbReference type="Proteomes" id="UP000664169"/>
    </source>
</evidence>
<organism evidence="2 3">
    <name type="scientific">Gomphillus americanus</name>
    <dbReference type="NCBI Taxonomy" id="1940652"/>
    <lineage>
        <taxon>Eukaryota</taxon>
        <taxon>Fungi</taxon>
        <taxon>Dikarya</taxon>
        <taxon>Ascomycota</taxon>
        <taxon>Pezizomycotina</taxon>
        <taxon>Lecanoromycetes</taxon>
        <taxon>OSLEUM clade</taxon>
        <taxon>Ostropomycetidae</taxon>
        <taxon>Ostropales</taxon>
        <taxon>Graphidaceae</taxon>
        <taxon>Gomphilloideae</taxon>
        <taxon>Gomphillus</taxon>
    </lineage>
</organism>
<keyword evidence="3" id="KW-1185">Reference proteome</keyword>
<dbReference type="InterPro" id="IPR050309">
    <property type="entry name" value="Type-B_Carboxylest/Lipase"/>
</dbReference>
<dbReference type="InterPro" id="IPR019819">
    <property type="entry name" value="Carboxylesterase_B_CS"/>
</dbReference>
<sequence length="613" mass="65622">MHQAFAIAAPASKPLAIKFDKRSGLPQITFPDATYQASKYDVFSDIYTFSNIRFAAPPVGELRFAEPAAPPKNSTLQTGSYGNACPQSAPVGLNIVGKGASTPLGAAVDNILAKLYTPVIDGETPLLPGGAEDCLFLDIYVPGNAVRDPDQYQLPVIHWFFGGGYVLGSKNQLQPLLPWYDGSGLISQSGNNVIFVASNYRLGALGFLAGETMEKTGTPNVGLLDQRAALQWTKDNIALLGGDPTQVTAMGESAGASSILHHLIFNGGQTDPLFSKAVLQSPAFLPMIDRKGSLETVYQNFSTLAGCAGGDISCLRAADTQTILNANRVLNSQAVAGTFMVGPAADGNLIRQTPSLELASGNYWKGLESLMVTHTSDEAAIFVDGTLKTDSDTTAFVGHLFPQYALDAGLEKILLDKYPGIDTKNSPYDTEYDRVNAITRDSSFVCNVRFLSQAYEGKTYLGRYSITPGWHATDLIPMFWSSGFQSSVLGTALEAAFPIITTFSEAFKSYFTSFVRSGNPNTYRKILSLPLTINWPLATGASSSQQAGNVVDITDLGFYLVNDNEATLDTCQFWQQWLSALTIDGGYAPPGTIVNTPFANSSELSTASSNYGT</sequence>
<proteinExistence type="predicted"/>
<dbReference type="InterPro" id="IPR029058">
    <property type="entry name" value="AB_hydrolase_fold"/>
</dbReference>
<dbReference type="InterPro" id="IPR002018">
    <property type="entry name" value="CarbesteraseB"/>
</dbReference>
<accession>A0A8H3EGI0</accession>
<evidence type="ECO:0000313" key="2">
    <source>
        <dbReference type="EMBL" id="CAF9905205.1"/>
    </source>
</evidence>